<dbReference type="Gene3D" id="3.30.1590.10">
    <property type="entry name" value="Maltooligosyl trehalose synthase, domain 2"/>
    <property type="match status" value="1"/>
</dbReference>
<dbReference type="CDD" id="cd11336">
    <property type="entry name" value="AmyAc_MTSase"/>
    <property type="match status" value="1"/>
</dbReference>
<dbReference type="PANTHER" id="PTHR32438">
    <property type="entry name" value="4-ALPHA-GLUCANOTRANSFERASE DPE1, CHLOROPLASTIC/AMYLOPLASTIC"/>
    <property type="match status" value="1"/>
</dbReference>
<accession>A0A2T5J6D4</accession>
<organism evidence="12 13">
    <name type="scientific">Mucilaginibacter yixingensis</name>
    <dbReference type="NCBI Taxonomy" id="1295612"/>
    <lineage>
        <taxon>Bacteria</taxon>
        <taxon>Pseudomonadati</taxon>
        <taxon>Bacteroidota</taxon>
        <taxon>Sphingobacteriia</taxon>
        <taxon>Sphingobacteriales</taxon>
        <taxon>Sphingobacteriaceae</taxon>
        <taxon>Mucilaginibacter</taxon>
    </lineage>
</organism>
<evidence type="ECO:0000256" key="9">
    <source>
        <dbReference type="ARBA" id="ARBA00031501"/>
    </source>
</evidence>
<evidence type="ECO:0000313" key="12">
    <source>
        <dbReference type="EMBL" id="PTQ94102.1"/>
    </source>
</evidence>
<evidence type="ECO:0000256" key="5">
    <source>
        <dbReference type="ARBA" id="ARBA00022676"/>
    </source>
</evidence>
<dbReference type="Pfam" id="PF02446">
    <property type="entry name" value="Glyco_hydro_77"/>
    <property type="match status" value="1"/>
</dbReference>
<evidence type="ECO:0000256" key="8">
    <source>
        <dbReference type="ARBA" id="ARBA00031423"/>
    </source>
</evidence>
<dbReference type="RefSeq" id="WP_107830491.1">
    <property type="nucleotide sequence ID" value="NZ_CP160205.1"/>
</dbReference>
<comment type="similarity">
    <text evidence="2 10">Belongs to the disproportionating enzyme family.</text>
</comment>
<dbReference type="GO" id="GO:0004134">
    <property type="term" value="F:4-alpha-glucanotransferase activity"/>
    <property type="evidence" value="ECO:0007669"/>
    <property type="project" value="UniProtKB-EC"/>
</dbReference>
<reference evidence="12 13" key="1">
    <citation type="submission" date="2018-04" db="EMBL/GenBank/DDBJ databases">
        <title>Genomic Encyclopedia of Archaeal and Bacterial Type Strains, Phase II (KMG-II): from individual species to whole genera.</title>
        <authorList>
            <person name="Goeker M."/>
        </authorList>
    </citation>
    <scope>NUCLEOTIDE SEQUENCE [LARGE SCALE GENOMIC DNA]</scope>
    <source>
        <strain evidence="12 13">DSM 26809</strain>
    </source>
</reference>
<evidence type="ECO:0000313" key="13">
    <source>
        <dbReference type="Proteomes" id="UP000244168"/>
    </source>
</evidence>
<dbReference type="InterPro" id="IPR012767">
    <property type="entry name" value="Trehalose_TreY"/>
</dbReference>
<evidence type="ECO:0000256" key="2">
    <source>
        <dbReference type="ARBA" id="ARBA00005684"/>
    </source>
</evidence>
<proteinExistence type="inferred from homology"/>
<dbReference type="GO" id="GO:0005975">
    <property type="term" value="P:carbohydrate metabolic process"/>
    <property type="evidence" value="ECO:0007669"/>
    <property type="project" value="InterPro"/>
</dbReference>
<dbReference type="NCBIfam" id="NF011080">
    <property type="entry name" value="PRK14508.1-3"/>
    <property type="match status" value="1"/>
</dbReference>
<dbReference type="PANTHER" id="PTHR32438:SF5">
    <property type="entry name" value="4-ALPHA-GLUCANOTRANSFERASE DPE1, CHLOROPLASTIC_AMYLOPLASTIC"/>
    <property type="match status" value="1"/>
</dbReference>
<dbReference type="NCBIfam" id="NF011079">
    <property type="entry name" value="PRK14508.1-2"/>
    <property type="match status" value="1"/>
</dbReference>
<keyword evidence="13" id="KW-1185">Reference proteome</keyword>
<evidence type="ECO:0000256" key="1">
    <source>
        <dbReference type="ARBA" id="ARBA00000439"/>
    </source>
</evidence>
<keyword evidence="6 10" id="KW-0808">Transferase</keyword>
<dbReference type="EC" id="2.4.1.25" evidence="3 10"/>
<keyword evidence="5 10" id="KW-0328">Glycosyltransferase</keyword>
<evidence type="ECO:0000256" key="6">
    <source>
        <dbReference type="ARBA" id="ARBA00022679"/>
    </source>
</evidence>
<comment type="catalytic activity">
    <reaction evidence="1 10">
        <text>Transfers a segment of a (1-&gt;4)-alpha-D-glucan to a new position in an acceptor, which may be glucose or a (1-&gt;4)-alpha-D-glucan.</text>
        <dbReference type="EC" id="2.4.1.25"/>
    </reaction>
</comment>
<gene>
    <name evidence="12" type="ORF">C8P68_107167</name>
</gene>
<evidence type="ECO:0000256" key="7">
    <source>
        <dbReference type="ARBA" id="ARBA00023277"/>
    </source>
</evidence>
<dbReference type="Proteomes" id="UP000244168">
    <property type="component" value="Unassembled WGS sequence"/>
</dbReference>
<evidence type="ECO:0000256" key="3">
    <source>
        <dbReference type="ARBA" id="ARBA00012560"/>
    </source>
</evidence>
<feature type="domain" description="Glycosyl hydrolase family 13 catalytic" evidence="11">
    <location>
        <begin position="11"/>
        <end position="630"/>
    </location>
</feature>
<comment type="caution">
    <text evidence="12">The sequence shown here is derived from an EMBL/GenBank/DDBJ whole genome shotgun (WGS) entry which is preliminary data.</text>
</comment>
<dbReference type="NCBIfam" id="TIGR02401">
    <property type="entry name" value="trehalose_TreY"/>
    <property type="match status" value="1"/>
</dbReference>
<dbReference type="Pfam" id="PF00128">
    <property type="entry name" value="Alpha-amylase"/>
    <property type="match status" value="1"/>
</dbReference>
<dbReference type="InterPro" id="IPR006047">
    <property type="entry name" value="GH13_cat_dom"/>
</dbReference>
<dbReference type="Gene3D" id="3.20.20.80">
    <property type="entry name" value="Glycosidases"/>
    <property type="match status" value="4"/>
</dbReference>
<dbReference type="SMART" id="SM00642">
    <property type="entry name" value="Aamy"/>
    <property type="match status" value="1"/>
</dbReference>
<dbReference type="EMBL" id="QAOQ01000007">
    <property type="protein sequence ID" value="PTQ94102.1"/>
    <property type="molecule type" value="Genomic_DNA"/>
</dbReference>
<sequence length="1390" mass="159751">MFNPKDTYRIQFHKDFNFNHFENIIPYLEKLGVSTIYASPIFKSAPGSTHGYDGTDPLQINPEIGTLAQLRRISKTLKSKGISWLQDIVPNHMAYHPDNAWLMDLLEKGPRSAYKDYFDTGFSSDLYLGAIMAPFLGNDLTDVIEQGQKQIAYQSNRLVLKYADHFWPLQLSSYKTVIETIKLKGDVWKQLINSINDAEKQTETDLYNESAKNIKSQLAEVLKNELTQKNFASALKKISQDKDFLTELVNQQYYRPCSWKESDAHINYRRFFTVNGLICLNIQHQQVFDHFHQFIASLIKEGIFQGLRVDHIDGLYNPTQYLERLRKLCGPAVYIITEKILEQGEELPTNWPIQGSTGYDFLAAVNNLLTNYDAENQFTTFYHGLTHNYTPTQNQIEEKKRLILTQHMAGELENLLNLLLKSGLVNDQKLTNTELKQCLAELLIKCPVYRYYGSSLPLKGEEKAAIKDLFKQISQQKPELSKAADVLSDLFIKKTDHPGKAAEFYQRCMQFSGPLMAKGVEDTLMYTDARFVGHNEVGDSPDAFGLTADEFHQLMLDRQKHWPLALNGTSTHDTKRGEGVRARLNALTAMPDDWLKTVRSWQKQNRSLKQNNTPDASDEYFIYQTLIGIHPMPGQPADDLPQRLTNYLQKALREGKQHSDWEQPNEAYEQAAIKLALSVIDQQGPTWPAFEKLLNQVADFGIINSLAQVLLKFTCPGVPDVYEGCELWDLSLVDPDNRRPVDYPLRDQLAEQLKSMRLQQLWDDRYNGQIKLWLTQRLFIERKNQTLLFAEGDYLSLQIEGMYKNHVLAFARQYRHTWYISIIPLNLGVLAKQQKKALLKIDWADTKVLLPPGAPEAFENLLTGEKASGKGGIPISKVFNQLPLSLLKLEHNNNGRAAGMLMHITSLPSAYGIGDLGTGARAFADLLHRTNQKYWQMLPLGPLNEQGLYSPYSSWSGMGGNILLISPEGLVDDELINADLLKIEADGYQVDYAWVENFKSSLFDIAWRNFKAGSAQHLQSSFDDFCKQEAYWLDDFALYAQLKQHYQQHAWYEWPEPFKLRDAKALKKFTGEHADQIHQIKFLQFLFARQWHRLKTYCNGLGIELFGDLPFYVSYDSVDVWAHRDIFSLDDEGKVEFMAGVPPDYFNSNGQLWGMPVFRWDRLKARGYDWWLQRIRKNMELYDLLRIDHFRAFSAYWAVPAGEKTAINGSWQPGPGSDLFKAIQKDLGELPFVAEDLGDIDDAVYQLRDEFNLPGMKVLQFAFGDNLPYSPYIPHNYTANHLVYTGTHDNNTTIGWYRQDADKATRKRLKKYTGLKVDDENIHKVMIGMAMNSAARICIIPIQDWLGLDERARINTPATVKNNWVWRLEKNQLKKLPLKRMLRLTKLSGR</sequence>
<evidence type="ECO:0000256" key="4">
    <source>
        <dbReference type="ARBA" id="ARBA00020295"/>
    </source>
</evidence>
<dbReference type="Gene3D" id="3.30.750.90">
    <property type="match status" value="1"/>
</dbReference>
<name>A0A2T5J6D4_9SPHI</name>
<dbReference type="OrthoDB" id="9811841at2"/>
<evidence type="ECO:0000259" key="11">
    <source>
        <dbReference type="SMART" id="SM00642"/>
    </source>
</evidence>
<evidence type="ECO:0000256" key="10">
    <source>
        <dbReference type="RuleBase" id="RU361207"/>
    </source>
</evidence>
<dbReference type="NCBIfam" id="TIGR00217">
    <property type="entry name" value="malQ"/>
    <property type="match status" value="1"/>
</dbReference>
<dbReference type="InterPro" id="IPR017853">
    <property type="entry name" value="GH"/>
</dbReference>
<keyword evidence="7 10" id="KW-0119">Carbohydrate metabolism</keyword>
<protein>
    <recommendedName>
        <fullName evidence="4 10">4-alpha-glucanotransferase</fullName>
        <ecNumber evidence="3 10">2.4.1.25</ecNumber>
    </recommendedName>
    <alternativeName>
        <fullName evidence="8 10">Amylomaltase</fullName>
    </alternativeName>
    <alternativeName>
        <fullName evidence="9 10">Disproportionating enzyme</fullName>
    </alternativeName>
</protein>
<dbReference type="SUPFAM" id="SSF51445">
    <property type="entry name" value="(Trans)glycosidases"/>
    <property type="match status" value="2"/>
</dbReference>
<dbReference type="InterPro" id="IPR003385">
    <property type="entry name" value="Glyco_hydro_77"/>
</dbReference>